<reference evidence="1 2" key="1">
    <citation type="submission" date="2019-01" db="EMBL/GenBank/DDBJ databases">
        <authorList>
            <person name="Sayadi A."/>
        </authorList>
    </citation>
    <scope>NUCLEOTIDE SEQUENCE [LARGE SCALE GENOMIC DNA]</scope>
</reference>
<accession>A0A653CPD5</accession>
<keyword evidence="2" id="KW-1185">Reference proteome</keyword>
<evidence type="ECO:0000313" key="1">
    <source>
        <dbReference type="EMBL" id="VEN49788.1"/>
    </source>
</evidence>
<protein>
    <submittedName>
        <fullName evidence="1">Uncharacterized protein</fullName>
    </submittedName>
</protein>
<dbReference type="EMBL" id="CAACVG010008435">
    <property type="protein sequence ID" value="VEN49788.1"/>
    <property type="molecule type" value="Genomic_DNA"/>
</dbReference>
<proteinExistence type="predicted"/>
<sequence length="44" mass="5093">MLYLEFRIYLAYPTLPALLTFYNLLSLSQSTKNVEHKKPTVFGA</sequence>
<organism evidence="1 2">
    <name type="scientific">Callosobruchus maculatus</name>
    <name type="common">Southern cowpea weevil</name>
    <name type="synonym">Pulse bruchid</name>
    <dbReference type="NCBI Taxonomy" id="64391"/>
    <lineage>
        <taxon>Eukaryota</taxon>
        <taxon>Metazoa</taxon>
        <taxon>Ecdysozoa</taxon>
        <taxon>Arthropoda</taxon>
        <taxon>Hexapoda</taxon>
        <taxon>Insecta</taxon>
        <taxon>Pterygota</taxon>
        <taxon>Neoptera</taxon>
        <taxon>Endopterygota</taxon>
        <taxon>Coleoptera</taxon>
        <taxon>Polyphaga</taxon>
        <taxon>Cucujiformia</taxon>
        <taxon>Chrysomeloidea</taxon>
        <taxon>Chrysomelidae</taxon>
        <taxon>Bruchinae</taxon>
        <taxon>Bruchini</taxon>
        <taxon>Callosobruchus</taxon>
    </lineage>
</organism>
<gene>
    <name evidence="1" type="ORF">CALMAC_LOCUS10789</name>
</gene>
<evidence type="ECO:0000313" key="2">
    <source>
        <dbReference type="Proteomes" id="UP000410492"/>
    </source>
</evidence>
<dbReference type="Proteomes" id="UP000410492">
    <property type="component" value="Unassembled WGS sequence"/>
</dbReference>
<dbReference type="AlphaFoldDB" id="A0A653CPD5"/>
<name>A0A653CPD5_CALMS</name>